<dbReference type="InterPro" id="IPR002035">
    <property type="entry name" value="VWF_A"/>
</dbReference>
<dbReference type="InterPro" id="IPR036465">
    <property type="entry name" value="vWFA_dom_sf"/>
</dbReference>
<evidence type="ECO:0000259" key="1">
    <source>
        <dbReference type="PROSITE" id="PS50234"/>
    </source>
</evidence>
<dbReference type="AlphaFoldDB" id="A0AAU7JI66"/>
<dbReference type="Pfam" id="PF13400">
    <property type="entry name" value="Tad"/>
    <property type="match status" value="1"/>
</dbReference>
<protein>
    <submittedName>
        <fullName evidence="2">Pilus assembly protein TadG-related protein</fullName>
    </submittedName>
</protein>
<accession>A0AAU7JI66</accession>
<dbReference type="SUPFAM" id="SSF53300">
    <property type="entry name" value="vWA-like"/>
    <property type="match status" value="1"/>
</dbReference>
<name>A0AAU7JI66_9HYPH</name>
<dbReference type="EMBL" id="CP157484">
    <property type="protein sequence ID" value="XBO40112.1"/>
    <property type="molecule type" value="Genomic_DNA"/>
</dbReference>
<proteinExistence type="predicted"/>
<dbReference type="PROSITE" id="PS50234">
    <property type="entry name" value="VWFA"/>
    <property type="match status" value="1"/>
</dbReference>
<evidence type="ECO:0000313" key="2">
    <source>
        <dbReference type="EMBL" id="XBO40112.1"/>
    </source>
</evidence>
<organism evidence="2">
    <name type="scientific">Alsobacter sp. KACC 23698</name>
    <dbReference type="NCBI Taxonomy" id="3149229"/>
    <lineage>
        <taxon>Bacteria</taxon>
        <taxon>Pseudomonadati</taxon>
        <taxon>Pseudomonadota</taxon>
        <taxon>Alphaproteobacteria</taxon>
        <taxon>Hyphomicrobiales</taxon>
        <taxon>Alsobacteraceae</taxon>
        <taxon>Alsobacter</taxon>
    </lineage>
</organism>
<sequence>MRSPLQFSRNDSGMAAVLFAVLLIPLMAALGSAVDYSRSSTSQAALQAITDSTALALSNPRYTADMIQGGAEQILAAETKSGYAFANPLQVKASLSADGRSVTVTATTSVKNVFMARFGNDYTIIGATAQAYRAVTGSVELVLVLDTTNSMSMSNKMTTLKTAANSMVDTLTSDPKADVKIGVVPFADYVNVGLSNRSQLWLSGATDYSAGWSTPEKCTDVFPVIRTYNCVKTTSTCYNDGVPYTCSSTKCDTERATTSVRQCTPASSGTDWYRWLGCVGSRTPTPLRLTDDQPLVPYPAVRIKNPSASTKPCTTALIPLTKNYAAVKATINAMTPKGETYLPSGLVWGLNVLSPDAPFSEGAAYDAANKLPRKVMVFMTDGNNTLSLDSSKQWHTGNKRNEADDTTAKLCANIAKKGIEIYSIALMVDDAAAKTLLQNCASGSDHYFDATDSAALASVFSQIATSLQTTYLGR</sequence>
<dbReference type="RefSeq" id="WP_406856966.1">
    <property type="nucleotide sequence ID" value="NZ_CP157484.1"/>
</dbReference>
<dbReference type="InterPro" id="IPR028087">
    <property type="entry name" value="Tad_N"/>
</dbReference>
<dbReference type="CDD" id="cd00198">
    <property type="entry name" value="vWFA"/>
    <property type="match status" value="1"/>
</dbReference>
<gene>
    <name evidence="2" type="ORF">ABEG18_04845</name>
</gene>
<reference evidence="2" key="1">
    <citation type="submission" date="2024-05" db="EMBL/GenBank/DDBJ databases">
        <authorList>
            <person name="Kim S."/>
            <person name="Heo J."/>
            <person name="Choi H."/>
            <person name="Choi Y."/>
            <person name="Kwon S.-W."/>
            <person name="Kim Y."/>
        </authorList>
    </citation>
    <scope>NUCLEOTIDE SEQUENCE</scope>
    <source>
        <strain evidence="2">KACC 23698</strain>
    </source>
</reference>
<feature type="domain" description="VWFA" evidence="1">
    <location>
        <begin position="140"/>
        <end position="463"/>
    </location>
</feature>
<dbReference type="Gene3D" id="3.40.50.410">
    <property type="entry name" value="von Willebrand factor, type A domain"/>
    <property type="match status" value="1"/>
</dbReference>